<dbReference type="Proteomes" id="UP000319130">
    <property type="component" value="Unassembled WGS sequence"/>
</dbReference>
<evidence type="ECO:0000313" key="4">
    <source>
        <dbReference type="Proteomes" id="UP000319130"/>
    </source>
</evidence>
<keyword evidence="1" id="KW-0175">Coiled coil</keyword>
<accession>A0A523W3R8</accession>
<reference evidence="3 4" key="1">
    <citation type="submission" date="2019-03" db="EMBL/GenBank/DDBJ databases">
        <title>Metabolic potential of uncultured bacteria and archaea associated with petroleum seepage in deep-sea sediments.</title>
        <authorList>
            <person name="Dong X."/>
            <person name="Hubert C."/>
        </authorList>
    </citation>
    <scope>NUCLEOTIDE SEQUENCE [LARGE SCALE GENOMIC DNA]</scope>
    <source>
        <strain evidence="3">E29_bin52</strain>
    </source>
</reference>
<evidence type="ECO:0000256" key="1">
    <source>
        <dbReference type="SAM" id="Coils"/>
    </source>
</evidence>
<dbReference type="SUPFAM" id="SSF158472">
    <property type="entry name" value="HAMP domain-like"/>
    <property type="match status" value="1"/>
</dbReference>
<name>A0A523W3R8_UNCAE</name>
<feature type="non-terminal residue" evidence="3">
    <location>
        <position position="99"/>
    </location>
</feature>
<organism evidence="3 4">
    <name type="scientific">Aerophobetes bacterium</name>
    <dbReference type="NCBI Taxonomy" id="2030807"/>
    <lineage>
        <taxon>Bacteria</taxon>
        <taxon>Candidatus Aerophobota</taxon>
    </lineage>
</organism>
<feature type="coiled-coil region" evidence="1">
    <location>
        <begin position="66"/>
        <end position="93"/>
    </location>
</feature>
<feature type="domain" description="HAMP" evidence="2">
    <location>
        <begin position="9"/>
        <end position="57"/>
    </location>
</feature>
<dbReference type="GO" id="GO:0007165">
    <property type="term" value="P:signal transduction"/>
    <property type="evidence" value="ECO:0007669"/>
    <property type="project" value="InterPro"/>
</dbReference>
<dbReference type="Pfam" id="PF00672">
    <property type="entry name" value="HAMP"/>
    <property type="match status" value="1"/>
</dbReference>
<protein>
    <recommendedName>
        <fullName evidence="2">HAMP domain-containing protein</fullName>
    </recommendedName>
</protein>
<evidence type="ECO:0000313" key="3">
    <source>
        <dbReference type="EMBL" id="TET61678.1"/>
    </source>
</evidence>
<comment type="caution">
    <text evidence="3">The sequence shown here is derived from an EMBL/GenBank/DDBJ whole genome shotgun (WGS) entry which is preliminary data.</text>
</comment>
<dbReference type="Gene3D" id="1.10.287.950">
    <property type="entry name" value="Methyl-accepting chemotaxis protein"/>
    <property type="match status" value="1"/>
</dbReference>
<evidence type="ECO:0000259" key="2">
    <source>
        <dbReference type="PROSITE" id="PS50885"/>
    </source>
</evidence>
<dbReference type="SMART" id="SM00304">
    <property type="entry name" value="HAMP"/>
    <property type="match status" value="1"/>
</dbReference>
<dbReference type="AlphaFoldDB" id="A0A523W3R8"/>
<sequence length="99" mass="11519">MDKTSEKERMAEIIEAVMKVARGDYSVQVEFSGENDEFDSLAMGLNMMIDDIRTSMEHLDGQRKKLSAVNKHLQQHIAERKKAQERISRAAEEWRMTFD</sequence>
<dbReference type="CDD" id="cd06225">
    <property type="entry name" value="HAMP"/>
    <property type="match status" value="1"/>
</dbReference>
<dbReference type="InterPro" id="IPR003660">
    <property type="entry name" value="HAMP_dom"/>
</dbReference>
<dbReference type="GO" id="GO:0016020">
    <property type="term" value="C:membrane"/>
    <property type="evidence" value="ECO:0007669"/>
    <property type="project" value="InterPro"/>
</dbReference>
<dbReference type="PROSITE" id="PS50885">
    <property type="entry name" value="HAMP"/>
    <property type="match status" value="1"/>
</dbReference>
<proteinExistence type="predicted"/>
<dbReference type="EMBL" id="SOIZ01000235">
    <property type="protein sequence ID" value="TET61678.1"/>
    <property type="molecule type" value="Genomic_DNA"/>
</dbReference>
<gene>
    <name evidence="3" type="ORF">E3J48_05390</name>
</gene>